<accession>A0A9P9YQ80</accession>
<comment type="caution">
    <text evidence="2">The sequence shown here is derived from an EMBL/GenBank/DDBJ whole genome shotgun (WGS) entry which is preliminary data.</text>
</comment>
<evidence type="ECO:0000313" key="3">
    <source>
        <dbReference type="Proteomes" id="UP001059596"/>
    </source>
</evidence>
<name>A0A9P9YQ80_9MUSC</name>
<protein>
    <submittedName>
        <fullName evidence="2">Uncharacterized protein</fullName>
    </submittedName>
</protein>
<dbReference type="Proteomes" id="UP001059596">
    <property type="component" value="Unassembled WGS sequence"/>
</dbReference>
<feature type="compositionally biased region" description="Polar residues" evidence="1">
    <location>
        <begin position="32"/>
        <end position="44"/>
    </location>
</feature>
<dbReference type="EMBL" id="JAMKOV010000004">
    <property type="protein sequence ID" value="KAI8040890.1"/>
    <property type="molecule type" value="Genomic_DNA"/>
</dbReference>
<gene>
    <name evidence="2" type="ORF">M5D96_006833</name>
</gene>
<feature type="compositionally biased region" description="Acidic residues" evidence="1">
    <location>
        <begin position="18"/>
        <end position="29"/>
    </location>
</feature>
<reference evidence="2" key="1">
    <citation type="journal article" date="2023" name="Genome Biol. Evol.">
        <title>Long-read-based Genome Assembly of Drosophila gunungcola Reveals Fewer Chemosensory Genes in Flower-breeding Species.</title>
        <authorList>
            <person name="Negi A."/>
            <person name="Liao B.Y."/>
            <person name="Yeh S.D."/>
        </authorList>
    </citation>
    <scope>NUCLEOTIDE SEQUENCE</scope>
    <source>
        <strain evidence="2">Sukarami</strain>
    </source>
</reference>
<evidence type="ECO:0000313" key="2">
    <source>
        <dbReference type="EMBL" id="KAI8040890.1"/>
    </source>
</evidence>
<organism evidence="2 3">
    <name type="scientific">Drosophila gunungcola</name>
    <name type="common">fruit fly</name>
    <dbReference type="NCBI Taxonomy" id="103775"/>
    <lineage>
        <taxon>Eukaryota</taxon>
        <taxon>Metazoa</taxon>
        <taxon>Ecdysozoa</taxon>
        <taxon>Arthropoda</taxon>
        <taxon>Hexapoda</taxon>
        <taxon>Insecta</taxon>
        <taxon>Pterygota</taxon>
        <taxon>Neoptera</taxon>
        <taxon>Endopterygota</taxon>
        <taxon>Diptera</taxon>
        <taxon>Brachycera</taxon>
        <taxon>Muscomorpha</taxon>
        <taxon>Ephydroidea</taxon>
        <taxon>Drosophilidae</taxon>
        <taxon>Drosophila</taxon>
        <taxon>Sophophora</taxon>
    </lineage>
</organism>
<evidence type="ECO:0000256" key="1">
    <source>
        <dbReference type="SAM" id="MobiDB-lite"/>
    </source>
</evidence>
<dbReference type="AlphaFoldDB" id="A0A9P9YQ80"/>
<proteinExistence type="predicted"/>
<feature type="compositionally biased region" description="Polar residues" evidence="1">
    <location>
        <begin position="1"/>
        <end position="12"/>
    </location>
</feature>
<sequence length="97" mass="10966">MHLPQLQTQTHASVVDVHDDDDDDDDDDDATKSSSNLGSNCPERANNNALEIMYLEYLEWSDQPWEFPISAWRSRAFHHYDDGGKFIKPGARLSSAG</sequence>
<keyword evidence="3" id="KW-1185">Reference proteome</keyword>
<feature type="region of interest" description="Disordered" evidence="1">
    <location>
        <begin position="1"/>
        <end position="44"/>
    </location>
</feature>